<feature type="transmembrane region" description="Helical" evidence="1">
    <location>
        <begin position="130"/>
        <end position="159"/>
    </location>
</feature>
<gene>
    <name evidence="2" type="ORF">H8K55_17220</name>
</gene>
<feature type="transmembrane region" description="Helical" evidence="1">
    <location>
        <begin position="311"/>
        <end position="337"/>
    </location>
</feature>
<evidence type="ECO:0000313" key="2">
    <source>
        <dbReference type="EMBL" id="MBC3875332.1"/>
    </source>
</evidence>
<keyword evidence="1" id="KW-0812">Transmembrane</keyword>
<feature type="transmembrane region" description="Helical" evidence="1">
    <location>
        <begin position="373"/>
        <end position="392"/>
    </location>
</feature>
<protein>
    <recommendedName>
        <fullName evidence="4">O-antigen/teichoic acid export membrane protein</fullName>
    </recommendedName>
</protein>
<sequence length="490" mass="55370">MKNILNIWMQPVYARLNMESRKSLILVMAFFLLAGQLIASSLYFWSAKKPDVDIFGYAFLFSIAALIVIVFFTWYVMLAQNIGLQYSPANARLVPAIRRHLQIAIIIPILFCALLAGLAGRLIVHEFSVWPMFVCVAVMVFFTIIVRTQWAVVPLVLCFQVPAIMQRAGIEHFDKYLERSLGISFSVLLLLAIPVIIYAGIYWIFSIRDEALFNMHKRTLALRAGIAGTRINENRVSLSLATVFLVWMKHCVVRGLREPGSVQTLKRLHGFVFGPRVHWTTICLQVLAMLALGIFSVFLLDTFSIKKDHDFLTGFSFGFGGVLLVAQPLFFTFLLFYTMYQTRYEQALLQLVPNHVGNAALDQMLMRYLLRQFFILYGLSVLVSVPVCIFVLHGGLQAASLVLFLSCLFPLVSAVVFNYAKMKALNDHPMLKIVIICLLIFVVGMTLGLTTSLTLIWWYSAAVLCATLIWLRKTMKMNASAIMFPTGRSV</sequence>
<name>A0ABR6YFL8_9BURK</name>
<dbReference type="Proteomes" id="UP000624279">
    <property type="component" value="Unassembled WGS sequence"/>
</dbReference>
<evidence type="ECO:0008006" key="4">
    <source>
        <dbReference type="Google" id="ProtNLM"/>
    </source>
</evidence>
<feature type="transmembrane region" description="Helical" evidence="1">
    <location>
        <begin position="57"/>
        <end position="79"/>
    </location>
</feature>
<feature type="transmembrane region" description="Helical" evidence="1">
    <location>
        <begin position="180"/>
        <end position="205"/>
    </location>
</feature>
<keyword evidence="3" id="KW-1185">Reference proteome</keyword>
<organism evidence="2 3">
    <name type="scientific">Undibacterium flavidum</name>
    <dbReference type="NCBI Taxonomy" id="2762297"/>
    <lineage>
        <taxon>Bacteria</taxon>
        <taxon>Pseudomonadati</taxon>
        <taxon>Pseudomonadota</taxon>
        <taxon>Betaproteobacteria</taxon>
        <taxon>Burkholderiales</taxon>
        <taxon>Oxalobacteraceae</taxon>
        <taxon>Undibacterium</taxon>
    </lineage>
</organism>
<keyword evidence="1" id="KW-1133">Transmembrane helix</keyword>
<dbReference type="RefSeq" id="WP_186943297.1">
    <property type="nucleotide sequence ID" value="NZ_JACOGA010000017.1"/>
</dbReference>
<evidence type="ECO:0000313" key="3">
    <source>
        <dbReference type="Proteomes" id="UP000624279"/>
    </source>
</evidence>
<feature type="transmembrane region" description="Helical" evidence="1">
    <location>
        <begin position="431"/>
        <end position="449"/>
    </location>
</feature>
<proteinExistence type="predicted"/>
<feature type="transmembrane region" description="Helical" evidence="1">
    <location>
        <begin position="455"/>
        <end position="471"/>
    </location>
</feature>
<keyword evidence="1" id="KW-0472">Membrane</keyword>
<dbReference type="EMBL" id="JACOGA010000017">
    <property type="protein sequence ID" value="MBC3875332.1"/>
    <property type="molecule type" value="Genomic_DNA"/>
</dbReference>
<comment type="caution">
    <text evidence="2">The sequence shown here is derived from an EMBL/GenBank/DDBJ whole genome shotgun (WGS) entry which is preliminary data.</text>
</comment>
<feature type="transmembrane region" description="Helical" evidence="1">
    <location>
        <begin position="24"/>
        <end position="45"/>
    </location>
</feature>
<evidence type="ECO:0000256" key="1">
    <source>
        <dbReference type="SAM" id="Phobius"/>
    </source>
</evidence>
<feature type="transmembrane region" description="Helical" evidence="1">
    <location>
        <begin position="100"/>
        <end position="124"/>
    </location>
</feature>
<accession>A0ABR6YFL8</accession>
<feature type="transmembrane region" description="Helical" evidence="1">
    <location>
        <begin position="398"/>
        <end position="419"/>
    </location>
</feature>
<feature type="transmembrane region" description="Helical" evidence="1">
    <location>
        <begin position="277"/>
        <end position="299"/>
    </location>
</feature>
<reference evidence="2 3" key="1">
    <citation type="submission" date="2020-08" db="EMBL/GenBank/DDBJ databases">
        <title>Novel species isolated from subtropical streams in China.</title>
        <authorList>
            <person name="Lu H."/>
        </authorList>
    </citation>
    <scope>NUCLEOTIDE SEQUENCE [LARGE SCALE GENOMIC DNA]</scope>
    <source>
        <strain evidence="2 3">LX15W</strain>
    </source>
</reference>